<evidence type="ECO:0000256" key="5">
    <source>
        <dbReference type="ARBA" id="ARBA00022763"/>
    </source>
</evidence>
<dbReference type="RefSeq" id="WP_207134704.1">
    <property type="nucleotide sequence ID" value="NZ_JAFLNA010000008.1"/>
</dbReference>
<dbReference type="InterPro" id="IPR043502">
    <property type="entry name" value="DNA/RNA_pol_sf"/>
</dbReference>
<sequence length="504" mass="55548">MPRVVSVYFPYLATDRIRRHGEGAVPADKPLVVISKSGAKRWVSAADIAARKVGLRVGMSASKAQAVIADLTMIDADPVADAAALERLALWALRQYSPVVAVDGTDGIVMDTEGADHLRGGEELMISGLVNMLRGRGLTVRAAVADTWGAAHAIARLTSAETTVVPLGGVAKAVLGLPIHCLRLPPETIQSLRALGVETVGELSAMPRAPLTLRFGPEPGRRLDQLFGRVAEPIDPLRTPELVEVSRNFQEPIGAPETIEKYIRRLVGQLTAELEKRGLGVRRSDLVIHRVDNTRQCLRAGLAKPVRDPSRLSKLLCDRIEKIDPGFGIEKLVLVAIMAEPLEEKQVASSLIEEEIVDVTPLVDILGNRGQRLYRLTPVASDVPERSIARIPPSAEETGADWAAKWQRPARLLVHPERIEVVALLPDQPPALFTWRGKRRRVKRADGPERIFGEWWQRPREKQAVRDYFVVEDEAGERYWVYRAGDGVDSETGSHQWFLHGVFA</sequence>
<dbReference type="PANTHER" id="PTHR35369:SF2">
    <property type="entry name" value="BLR3025 PROTEIN"/>
    <property type="match status" value="1"/>
</dbReference>
<dbReference type="InterPro" id="IPR017961">
    <property type="entry name" value="DNA_pol_Y-fam_little_finger"/>
</dbReference>
<dbReference type="InterPro" id="IPR043128">
    <property type="entry name" value="Rev_trsase/Diguanyl_cyclase"/>
</dbReference>
<evidence type="ECO:0000256" key="2">
    <source>
        <dbReference type="ARBA" id="ARBA00010945"/>
    </source>
</evidence>
<evidence type="ECO:0000256" key="4">
    <source>
        <dbReference type="ARBA" id="ARBA00012417"/>
    </source>
</evidence>
<evidence type="ECO:0000259" key="8">
    <source>
        <dbReference type="Pfam" id="PF00817"/>
    </source>
</evidence>
<comment type="cofactor">
    <cofactor evidence="1">
        <name>Mg(2+)</name>
        <dbReference type="ChEBI" id="CHEBI:18420"/>
    </cofactor>
</comment>
<dbReference type="Gene3D" id="1.10.150.20">
    <property type="entry name" value="5' to 3' exonuclease, C-terminal subdomain"/>
    <property type="match status" value="1"/>
</dbReference>
<comment type="catalytic activity">
    <reaction evidence="7">
        <text>DNA(n) + a 2'-deoxyribonucleoside 5'-triphosphate = DNA(n+1) + diphosphate</text>
        <dbReference type="Rhea" id="RHEA:22508"/>
        <dbReference type="Rhea" id="RHEA-COMP:17339"/>
        <dbReference type="Rhea" id="RHEA-COMP:17340"/>
        <dbReference type="ChEBI" id="CHEBI:33019"/>
        <dbReference type="ChEBI" id="CHEBI:61560"/>
        <dbReference type="ChEBI" id="CHEBI:173112"/>
        <dbReference type="EC" id="2.7.7.7"/>
    </reaction>
</comment>
<dbReference type="Pfam" id="PF00817">
    <property type="entry name" value="IMS"/>
    <property type="match status" value="1"/>
</dbReference>
<dbReference type="EC" id="2.7.7.7" evidence="4"/>
<dbReference type="InterPro" id="IPR050356">
    <property type="entry name" value="SulA_CellDiv_inhibitor"/>
</dbReference>
<proteinExistence type="inferred from homology"/>
<organism evidence="11 12">
    <name type="scientific">Agrobacterium burrii</name>
    <dbReference type="NCBI Taxonomy" id="2815339"/>
    <lineage>
        <taxon>Bacteria</taxon>
        <taxon>Pseudomonadati</taxon>
        <taxon>Pseudomonadota</taxon>
        <taxon>Alphaproteobacteria</taxon>
        <taxon>Hyphomicrobiales</taxon>
        <taxon>Rhizobiaceae</taxon>
        <taxon>Rhizobium/Agrobacterium group</taxon>
        <taxon>Agrobacterium</taxon>
        <taxon>Agrobacterium tumefaciens complex</taxon>
    </lineage>
</organism>
<evidence type="ECO:0000259" key="10">
    <source>
        <dbReference type="Pfam" id="PF20114"/>
    </source>
</evidence>
<protein>
    <recommendedName>
        <fullName evidence="4">DNA-directed DNA polymerase</fullName>
        <ecNumber evidence="4">2.7.7.7</ecNumber>
    </recommendedName>
</protein>
<evidence type="ECO:0000256" key="3">
    <source>
        <dbReference type="ARBA" id="ARBA00011245"/>
    </source>
</evidence>
<evidence type="ECO:0000313" key="12">
    <source>
        <dbReference type="Proteomes" id="UP000664699"/>
    </source>
</evidence>
<evidence type="ECO:0000313" key="11">
    <source>
        <dbReference type="EMBL" id="MBO0132267.1"/>
    </source>
</evidence>
<dbReference type="Pfam" id="PF11799">
    <property type="entry name" value="IMS_C"/>
    <property type="match status" value="1"/>
</dbReference>
<feature type="domain" description="DUF6504" evidence="10">
    <location>
        <begin position="427"/>
        <end position="502"/>
    </location>
</feature>
<dbReference type="InterPro" id="IPR001126">
    <property type="entry name" value="UmuC"/>
</dbReference>
<name>A0ABS3EKI4_9HYPH</name>
<dbReference type="Gene3D" id="3.40.1170.60">
    <property type="match status" value="1"/>
</dbReference>
<dbReference type="Pfam" id="PF20114">
    <property type="entry name" value="DUF6504"/>
    <property type="match status" value="1"/>
</dbReference>
<evidence type="ECO:0000256" key="1">
    <source>
        <dbReference type="ARBA" id="ARBA00001946"/>
    </source>
</evidence>
<dbReference type="Proteomes" id="UP000664699">
    <property type="component" value="Unassembled WGS sequence"/>
</dbReference>
<comment type="caution">
    <text evidence="11">The sequence shown here is derived from an EMBL/GenBank/DDBJ whole genome shotgun (WGS) entry which is preliminary data.</text>
</comment>
<reference evidence="11 12" key="1">
    <citation type="submission" date="2021-03" db="EMBL/GenBank/DDBJ databases">
        <title>Whole genome sequence of Agrobacterium sp. strain Rnr.</title>
        <authorList>
            <person name="Mafakheri H."/>
            <person name="Taghavi S.M."/>
            <person name="Nemanja K."/>
            <person name="Osdaghi E."/>
        </authorList>
    </citation>
    <scope>NUCLEOTIDE SEQUENCE [LARGE SCALE GENOMIC DNA]</scope>
    <source>
        <strain evidence="11 12">Rnr</strain>
    </source>
</reference>
<dbReference type="InterPro" id="IPR045443">
    <property type="entry name" value="DUF6504"/>
</dbReference>
<dbReference type="PANTHER" id="PTHR35369">
    <property type="entry name" value="BLR3025 PROTEIN-RELATED"/>
    <property type="match status" value="1"/>
</dbReference>
<evidence type="ECO:0000256" key="7">
    <source>
        <dbReference type="ARBA" id="ARBA00049244"/>
    </source>
</evidence>
<dbReference type="Gene3D" id="3.30.70.270">
    <property type="match status" value="1"/>
</dbReference>
<comment type="subunit">
    <text evidence="3">Monomer.</text>
</comment>
<evidence type="ECO:0000256" key="6">
    <source>
        <dbReference type="ARBA" id="ARBA00025589"/>
    </source>
</evidence>
<keyword evidence="5" id="KW-0227">DNA damage</keyword>
<comment type="function">
    <text evidence="6">Poorly processive, error-prone DNA polymerase involved in untargeted mutagenesis. Copies undamaged DNA at stalled replication forks, which arise in vivo from mismatched or misaligned primer ends. These misaligned primers can be extended by PolIV. Exhibits no 3'-5' exonuclease (proofreading) activity. May be involved in translesional synthesis, in conjunction with the beta clamp from PolIII.</text>
</comment>
<feature type="domain" description="DNA polymerase Y-family little finger" evidence="9">
    <location>
        <begin position="245"/>
        <end position="343"/>
    </location>
</feature>
<comment type="similarity">
    <text evidence="2">Belongs to the DNA polymerase type-Y family.</text>
</comment>
<keyword evidence="12" id="KW-1185">Reference proteome</keyword>
<feature type="domain" description="UmuC" evidence="8">
    <location>
        <begin position="28"/>
        <end position="152"/>
    </location>
</feature>
<dbReference type="SUPFAM" id="SSF56672">
    <property type="entry name" value="DNA/RNA polymerases"/>
    <property type="match status" value="1"/>
</dbReference>
<dbReference type="CDD" id="cd03468">
    <property type="entry name" value="PolY_like"/>
    <property type="match status" value="1"/>
</dbReference>
<gene>
    <name evidence="11" type="ORF">JZX89_16150</name>
</gene>
<evidence type="ECO:0000259" key="9">
    <source>
        <dbReference type="Pfam" id="PF11799"/>
    </source>
</evidence>
<accession>A0ABS3EKI4</accession>
<dbReference type="EMBL" id="JAFLNA010000008">
    <property type="protein sequence ID" value="MBO0132267.1"/>
    <property type="molecule type" value="Genomic_DNA"/>
</dbReference>